<sequence>MTRTNALKLHHLLAVTALGLALPSPALAQGFDAAQKQEIGETVREYLMANPEVLVEVMGALEQKRNAQSRETRKQAIAEVGDALFATPEGATLGNPQGDVTLVEFFDYNCGYCKRAHADMQALVESDPELRVVLHEIPVLGPESVAASRVSLAFRNLHPDKYGEFQSQLLMSRSTADEARAIEVAVGLGAGEADIRAAMATPAIEAELDAAARMAVSLQISGTPSYVIGDEMVPGAVGADALADKIANVRACGSATCS</sequence>
<dbReference type="InterPro" id="IPR001853">
    <property type="entry name" value="DSBA-like_thioredoxin_dom"/>
</dbReference>
<dbReference type="CDD" id="cd03023">
    <property type="entry name" value="DsbA_Com1_like"/>
    <property type="match status" value="1"/>
</dbReference>
<feature type="signal peptide" evidence="5">
    <location>
        <begin position="1"/>
        <end position="28"/>
    </location>
</feature>
<evidence type="ECO:0000256" key="2">
    <source>
        <dbReference type="ARBA" id="ARBA00023002"/>
    </source>
</evidence>
<evidence type="ECO:0000313" key="8">
    <source>
        <dbReference type="Proteomes" id="UP000030826"/>
    </source>
</evidence>
<dbReference type="Pfam" id="PF18312">
    <property type="entry name" value="ScsC_N"/>
    <property type="match status" value="1"/>
</dbReference>
<dbReference type="Proteomes" id="UP000030826">
    <property type="component" value="Unassembled WGS sequence"/>
</dbReference>
<evidence type="ECO:0000256" key="5">
    <source>
        <dbReference type="SAM" id="SignalP"/>
    </source>
</evidence>
<gene>
    <name evidence="7" type="ORF">LA66_12405</name>
</gene>
<protein>
    <submittedName>
        <fullName evidence="7">DSBA oxidoreductase</fullName>
    </submittedName>
</protein>
<dbReference type="PANTHER" id="PTHR13887">
    <property type="entry name" value="GLUTATHIONE S-TRANSFERASE KAPPA"/>
    <property type="match status" value="1"/>
</dbReference>
<keyword evidence="2" id="KW-0560">Oxidoreductase</keyword>
<dbReference type="PROSITE" id="PS51352">
    <property type="entry name" value="THIOREDOXIN_2"/>
    <property type="match status" value="1"/>
</dbReference>
<keyword evidence="3" id="KW-1015">Disulfide bond</keyword>
<dbReference type="GO" id="GO:0016491">
    <property type="term" value="F:oxidoreductase activity"/>
    <property type="evidence" value="ECO:0007669"/>
    <property type="project" value="UniProtKB-KW"/>
</dbReference>
<dbReference type="Pfam" id="PF01323">
    <property type="entry name" value="DSBA"/>
    <property type="match status" value="1"/>
</dbReference>
<dbReference type="Gene3D" id="3.40.30.10">
    <property type="entry name" value="Glutaredoxin"/>
    <property type="match status" value="1"/>
</dbReference>
<dbReference type="AlphaFoldDB" id="A0A0B1Q1L0"/>
<proteinExistence type="predicted"/>
<keyword evidence="1 5" id="KW-0732">Signal</keyword>
<dbReference type="STRING" id="370622.LA66_12405"/>
<dbReference type="PANTHER" id="PTHR13887:SF14">
    <property type="entry name" value="DISULFIDE BOND FORMATION PROTEIN D"/>
    <property type="match status" value="1"/>
</dbReference>
<feature type="chain" id="PRO_5002059576" evidence="5">
    <location>
        <begin position="29"/>
        <end position="258"/>
    </location>
</feature>
<organism evidence="7 8">
    <name type="scientific">Aureimonas altamirensis</name>
    <dbReference type="NCBI Taxonomy" id="370622"/>
    <lineage>
        <taxon>Bacteria</taxon>
        <taxon>Pseudomonadati</taxon>
        <taxon>Pseudomonadota</taxon>
        <taxon>Alphaproteobacteria</taxon>
        <taxon>Hyphomicrobiales</taxon>
        <taxon>Aurantimonadaceae</taxon>
        <taxon>Aureimonas</taxon>
    </lineage>
</organism>
<evidence type="ECO:0000256" key="4">
    <source>
        <dbReference type="ARBA" id="ARBA00023284"/>
    </source>
</evidence>
<evidence type="ECO:0000313" key="7">
    <source>
        <dbReference type="EMBL" id="KHJ54259.1"/>
    </source>
</evidence>
<evidence type="ECO:0000256" key="3">
    <source>
        <dbReference type="ARBA" id="ARBA00023157"/>
    </source>
</evidence>
<name>A0A0B1Q1L0_9HYPH</name>
<dbReference type="InterPro" id="IPR041205">
    <property type="entry name" value="ScsC_N"/>
</dbReference>
<comment type="caution">
    <text evidence="7">The sequence shown here is derived from an EMBL/GenBank/DDBJ whole genome shotgun (WGS) entry which is preliminary data.</text>
</comment>
<evidence type="ECO:0000259" key="6">
    <source>
        <dbReference type="PROSITE" id="PS51352"/>
    </source>
</evidence>
<dbReference type="EMBL" id="JRFJ01000003">
    <property type="protein sequence ID" value="KHJ54259.1"/>
    <property type="molecule type" value="Genomic_DNA"/>
</dbReference>
<feature type="domain" description="Thioredoxin" evidence="6">
    <location>
        <begin position="74"/>
        <end position="251"/>
    </location>
</feature>
<dbReference type="SUPFAM" id="SSF52833">
    <property type="entry name" value="Thioredoxin-like"/>
    <property type="match status" value="1"/>
</dbReference>
<dbReference type="InterPro" id="IPR036249">
    <property type="entry name" value="Thioredoxin-like_sf"/>
</dbReference>
<keyword evidence="4" id="KW-0676">Redox-active center</keyword>
<accession>A0A0B1Q1L0</accession>
<evidence type="ECO:0000256" key="1">
    <source>
        <dbReference type="ARBA" id="ARBA00022729"/>
    </source>
</evidence>
<dbReference type="InterPro" id="IPR013766">
    <property type="entry name" value="Thioredoxin_domain"/>
</dbReference>
<reference evidence="7 8" key="1">
    <citation type="submission" date="2014-09" db="EMBL/GenBank/DDBJ databases">
        <title>Isolation and characterization of Aurantimonas altamirensis ON-56566 from clinical sample following a dog bite.</title>
        <authorList>
            <person name="Eshaghi A."/>
            <person name="Li A."/>
            <person name="Shahinas D."/>
            <person name="Bahn P."/>
            <person name="Kus J.V."/>
            <person name="Patel S.N."/>
        </authorList>
    </citation>
    <scope>NUCLEOTIDE SEQUENCE [LARGE SCALE GENOMIC DNA]</scope>
    <source>
        <strain evidence="7 8">ON-56566</strain>
    </source>
</reference>